<keyword evidence="5" id="KW-0865">Zymogen</keyword>
<dbReference type="Pfam" id="PF02675">
    <property type="entry name" value="AdoMet_dc"/>
    <property type="match status" value="1"/>
</dbReference>
<sequence length="124" mass="14652">MFEKKTSSGKHMICDFKKITNTQLLNSKLDLKLLCKDLCVSNNYKILGEIDHEFYPHGCSFIFLLSESHLSVHTFPEKNHISFDLYTCRQYENNNTYIDIFLYICEKLGTVPNSCDYKIIERYF</sequence>
<keyword evidence="7" id="KW-0704">Schiff base</keyword>
<comment type="cofactor">
    <cofactor evidence="1">
        <name>pyruvate</name>
        <dbReference type="ChEBI" id="CHEBI:15361"/>
    </cofactor>
</comment>
<dbReference type="AlphaFoldDB" id="A0A6C0DI62"/>
<evidence type="ECO:0000256" key="2">
    <source>
        <dbReference type="ARBA" id="ARBA00022793"/>
    </source>
</evidence>
<dbReference type="GO" id="GO:0004014">
    <property type="term" value="F:adenosylmethionine decarboxylase activity"/>
    <property type="evidence" value="ECO:0007669"/>
    <property type="project" value="InterPro"/>
</dbReference>
<dbReference type="GO" id="GO:0005829">
    <property type="term" value="C:cytosol"/>
    <property type="evidence" value="ECO:0007669"/>
    <property type="project" value="TreeGrafter"/>
</dbReference>
<reference evidence="9" key="1">
    <citation type="journal article" date="2020" name="Nature">
        <title>Giant virus diversity and host interactions through global metagenomics.</title>
        <authorList>
            <person name="Schulz F."/>
            <person name="Roux S."/>
            <person name="Paez-Espino D."/>
            <person name="Jungbluth S."/>
            <person name="Walsh D.A."/>
            <person name="Denef V.J."/>
            <person name="McMahon K.D."/>
            <person name="Konstantinidis K.T."/>
            <person name="Eloe-Fadrosh E.A."/>
            <person name="Kyrpides N.C."/>
            <person name="Woyke T."/>
        </authorList>
    </citation>
    <scope>NUCLEOTIDE SEQUENCE</scope>
    <source>
        <strain evidence="9">GVMAG-M-3300023174-182</strain>
    </source>
</reference>
<evidence type="ECO:0000256" key="8">
    <source>
        <dbReference type="ARBA" id="ARBA00023317"/>
    </source>
</evidence>
<accession>A0A6C0DI62</accession>
<evidence type="ECO:0000256" key="7">
    <source>
        <dbReference type="ARBA" id="ARBA00023270"/>
    </source>
</evidence>
<name>A0A6C0DI62_9ZZZZ</name>
<dbReference type="EMBL" id="MN739615">
    <property type="protein sequence ID" value="QHT16052.1"/>
    <property type="molecule type" value="Genomic_DNA"/>
</dbReference>
<dbReference type="PANTHER" id="PTHR33866:SF2">
    <property type="entry name" value="S-ADENOSYLMETHIONINE DECARBOXYLASE PROENZYME"/>
    <property type="match status" value="1"/>
</dbReference>
<evidence type="ECO:0008006" key="10">
    <source>
        <dbReference type="Google" id="ProtNLM"/>
    </source>
</evidence>
<dbReference type="InterPro" id="IPR016067">
    <property type="entry name" value="S-AdoMet_deCO2ase_core"/>
</dbReference>
<protein>
    <recommendedName>
        <fullName evidence="10">Adenosylmethionine decarboxylase</fullName>
    </recommendedName>
</protein>
<keyword evidence="2" id="KW-0210">Decarboxylase</keyword>
<organism evidence="9">
    <name type="scientific">viral metagenome</name>
    <dbReference type="NCBI Taxonomy" id="1070528"/>
    <lineage>
        <taxon>unclassified sequences</taxon>
        <taxon>metagenomes</taxon>
        <taxon>organismal metagenomes</taxon>
    </lineage>
</organism>
<dbReference type="PANTHER" id="PTHR33866">
    <property type="entry name" value="S-ADENOSYLMETHIONINE DECARBOXYLASE PROENZYME"/>
    <property type="match status" value="1"/>
</dbReference>
<dbReference type="InterPro" id="IPR003826">
    <property type="entry name" value="AdoMetDC_fam_prok"/>
</dbReference>
<keyword evidence="6" id="KW-0456">Lyase</keyword>
<evidence type="ECO:0000313" key="9">
    <source>
        <dbReference type="EMBL" id="QHT16052.1"/>
    </source>
</evidence>
<dbReference type="Gene3D" id="3.60.90.10">
    <property type="entry name" value="S-adenosylmethionine decarboxylase"/>
    <property type="match status" value="1"/>
</dbReference>
<keyword evidence="3" id="KW-0068">Autocatalytic cleavage</keyword>
<evidence type="ECO:0000256" key="1">
    <source>
        <dbReference type="ARBA" id="ARBA00001928"/>
    </source>
</evidence>
<dbReference type="GO" id="GO:0008295">
    <property type="term" value="P:spermidine biosynthetic process"/>
    <property type="evidence" value="ECO:0007669"/>
    <property type="project" value="InterPro"/>
</dbReference>
<keyword evidence="8" id="KW-0670">Pyruvate</keyword>
<evidence type="ECO:0000256" key="3">
    <source>
        <dbReference type="ARBA" id="ARBA00022813"/>
    </source>
</evidence>
<evidence type="ECO:0000256" key="6">
    <source>
        <dbReference type="ARBA" id="ARBA00023239"/>
    </source>
</evidence>
<dbReference type="SUPFAM" id="SSF56276">
    <property type="entry name" value="S-adenosylmethionine decarboxylase"/>
    <property type="match status" value="1"/>
</dbReference>
<proteinExistence type="predicted"/>
<keyword evidence="4" id="KW-0620">Polyamine biosynthesis</keyword>
<evidence type="ECO:0000256" key="5">
    <source>
        <dbReference type="ARBA" id="ARBA00023145"/>
    </source>
</evidence>
<evidence type="ECO:0000256" key="4">
    <source>
        <dbReference type="ARBA" id="ARBA00023115"/>
    </source>
</evidence>